<sequence>MSDKKNSCSKNGLTRKKDNNCNNYFKDEISYYDNTIPKEVKNFVINIPNFQERVLEHIKKISNSIECTIEQKRIILIKSEKILKTHIKKALKGEITIPKNANLPVITSAIIYTVIASNENMPNIMLYELADIINIDPAYISRYYRIHFNQLYPKKNTRRSLDDYCKEFQKLMTESNGKILELRRNKDDEIELKIECNECGNNWWKRPTHIKANKHWCRICGYYNMAKERRKYDIQFFKDLAIKRGLERTGFAGKCLSEIFLSVDKELSWECGACENKWRTRPHYILYDFSWCPKCQNTYTEEICRLFFENLFLAKFPKAKKGKFLWLVNDNGNFMELDGHNEGLRVAFESQGIQHYIPVKHFYKGNIEKFKRRLKDDKKKRELTNQNDYKLIAVGYEWKNGKLRKIKFSEMENYIRRECQKKGITIPNKNRINWKEFQIRKFCI</sequence>
<evidence type="ECO:0000313" key="1">
    <source>
        <dbReference type="EMBL" id="KKL85090.1"/>
    </source>
</evidence>
<comment type="caution">
    <text evidence="1">The sequence shown here is derived from an EMBL/GenBank/DDBJ whole genome shotgun (WGS) entry which is preliminary data.</text>
</comment>
<dbReference type="AlphaFoldDB" id="A0A0F9HTQ6"/>
<protein>
    <submittedName>
        <fullName evidence="1">Uncharacterized protein</fullName>
    </submittedName>
</protein>
<proteinExistence type="predicted"/>
<reference evidence="1" key="1">
    <citation type="journal article" date="2015" name="Nature">
        <title>Complex archaea that bridge the gap between prokaryotes and eukaryotes.</title>
        <authorList>
            <person name="Spang A."/>
            <person name="Saw J.H."/>
            <person name="Jorgensen S.L."/>
            <person name="Zaremba-Niedzwiedzka K."/>
            <person name="Martijn J."/>
            <person name="Lind A.E."/>
            <person name="van Eijk R."/>
            <person name="Schleper C."/>
            <person name="Guy L."/>
            <person name="Ettema T.J."/>
        </authorList>
    </citation>
    <scope>NUCLEOTIDE SEQUENCE</scope>
</reference>
<dbReference type="EMBL" id="LAZR01021504">
    <property type="protein sequence ID" value="KKL85090.1"/>
    <property type="molecule type" value="Genomic_DNA"/>
</dbReference>
<name>A0A0F9HTQ6_9ZZZZ</name>
<accession>A0A0F9HTQ6</accession>
<organism evidence="1">
    <name type="scientific">marine sediment metagenome</name>
    <dbReference type="NCBI Taxonomy" id="412755"/>
    <lineage>
        <taxon>unclassified sequences</taxon>
        <taxon>metagenomes</taxon>
        <taxon>ecological metagenomes</taxon>
    </lineage>
</organism>
<gene>
    <name evidence="1" type="ORF">LCGC14_1958220</name>
</gene>